<organism evidence="1 2">
    <name type="scientific">Batrachochytrium salamandrivorans</name>
    <dbReference type="NCBI Taxonomy" id="1357716"/>
    <lineage>
        <taxon>Eukaryota</taxon>
        <taxon>Fungi</taxon>
        <taxon>Fungi incertae sedis</taxon>
        <taxon>Chytridiomycota</taxon>
        <taxon>Chytridiomycota incertae sedis</taxon>
        <taxon>Chytridiomycetes</taxon>
        <taxon>Rhizophydiales</taxon>
        <taxon>Rhizophydiales incertae sedis</taxon>
        <taxon>Batrachochytrium</taxon>
    </lineage>
</organism>
<comment type="caution">
    <text evidence="1">The sequence shown here is derived from an EMBL/GenBank/DDBJ whole genome shotgun (WGS) entry which is preliminary data.</text>
</comment>
<name>A0ABQ8F469_9FUNG</name>
<sequence length="409" mass="44921">MASLSTDPTDMMRLSICIVGADTLIGSAILTQLLHGPFNLTFKSITALVSNPQNIHQLIHTDSTFPLQPSSLLRSDLQQPDLLQESHSSIDPLRPKIQVLLIKDILDSPDSYIGLFQTLDGVCIIPPVVPDPLAVCQSIFDLCQEARVNNVILLGPIHPESVSVTSSPRLFMYRCIEHALKSSKIQGHCILRYEFIQQYLACWTTQILEHGVLPLPITDGLFAPIHISDIVSTVIAVYVDRSSYGPSMCPLHRSSLLTLTGPELLSGHHIANEFTKWISSETTAATLTTPSKPMSSHTRPTGSVAFQCNSHNEARRYLLEKQLAVDALCVDFDAMVEMLDAIRHEADVRREVAKRRLSAGEMCHVIDSESHVGSSNSVSPAVWVLTGRHPKSLGAHIGEWVHAKTPQAS</sequence>
<evidence type="ECO:0000313" key="2">
    <source>
        <dbReference type="Proteomes" id="UP001648503"/>
    </source>
</evidence>
<dbReference type="SUPFAM" id="SSF51735">
    <property type="entry name" value="NAD(P)-binding Rossmann-fold domains"/>
    <property type="match status" value="1"/>
</dbReference>
<evidence type="ECO:0000313" key="1">
    <source>
        <dbReference type="EMBL" id="KAH6591895.1"/>
    </source>
</evidence>
<dbReference type="InterPro" id="IPR036291">
    <property type="entry name" value="NAD(P)-bd_dom_sf"/>
</dbReference>
<gene>
    <name evidence="1" type="ORF">BASA50_008409</name>
</gene>
<protein>
    <recommendedName>
        <fullName evidence="3">NmrA-like domain-containing protein</fullName>
    </recommendedName>
</protein>
<dbReference type="Proteomes" id="UP001648503">
    <property type="component" value="Unassembled WGS sequence"/>
</dbReference>
<dbReference type="EMBL" id="JAFCIX010000393">
    <property type="protein sequence ID" value="KAH6591895.1"/>
    <property type="molecule type" value="Genomic_DNA"/>
</dbReference>
<dbReference type="Gene3D" id="3.90.25.10">
    <property type="entry name" value="UDP-galactose 4-epimerase, domain 1"/>
    <property type="match status" value="1"/>
</dbReference>
<accession>A0ABQ8F469</accession>
<proteinExistence type="predicted"/>
<dbReference type="Gene3D" id="3.40.50.720">
    <property type="entry name" value="NAD(P)-binding Rossmann-like Domain"/>
    <property type="match status" value="1"/>
</dbReference>
<keyword evidence="2" id="KW-1185">Reference proteome</keyword>
<evidence type="ECO:0008006" key="3">
    <source>
        <dbReference type="Google" id="ProtNLM"/>
    </source>
</evidence>
<reference evidence="1 2" key="1">
    <citation type="submission" date="2021-02" db="EMBL/GenBank/DDBJ databases">
        <title>Variation within the Batrachochytrium salamandrivorans European outbreak.</title>
        <authorList>
            <person name="Kelly M."/>
            <person name="Pasmans F."/>
            <person name="Shea T.P."/>
            <person name="Munoz J.F."/>
            <person name="Carranza S."/>
            <person name="Cuomo C.A."/>
            <person name="Martel A."/>
        </authorList>
    </citation>
    <scope>NUCLEOTIDE SEQUENCE [LARGE SCALE GENOMIC DNA]</scope>
    <source>
        <strain evidence="1 2">AMFP18/2</strain>
    </source>
</reference>